<dbReference type="Pfam" id="PF00462">
    <property type="entry name" value="Glutaredoxin"/>
    <property type="match status" value="1"/>
</dbReference>
<dbReference type="InterPro" id="IPR002109">
    <property type="entry name" value="Glutaredoxin"/>
</dbReference>
<dbReference type="Proteomes" id="UP000014461">
    <property type="component" value="Unassembled WGS sequence"/>
</dbReference>
<protein>
    <submittedName>
        <fullName evidence="2">Glutaredoxin</fullName>
    </submittedName>
</protein>
<reference evidence="2" key="1">
    <citation type="journal article" date="2013" name="Genome Announc.">
        <title>Draft Genome Sequence of Agarivorans albus Strain MKT 106T, an Agarolytic Marine Bacterium.</title>
        <authorList>
            <person name="Yasuike M."/>
            <person name="Nakamura Y."/>
            <person name="Kai W."/>
            <person name="Fujiwara A."/>
            <person name="Fukui Y."/>
            <person name="Satomi M."/>
            <person name="Sano M."/>
        </authorList>
    </citation>
    <scope>NUCLEOTIDE SEQUENCE [LARGE SCALE GENOMIC DNA]</scope>
</reference>
<keyword evidence="3" id="KW-1185">Reference proteome</keyword>
<dbReference type="AlphaFoldDB" id="R9PIW7"/>
<dbReference type="InterPro" id="IPR036249">
    <property type="entry name" value="Thioredoxin-like_sf"/>
</dbReference>
<evidence type="ECO:0000313" key="2">
    <source>
        <dbReference type="EMBL" id="GAD01314.1"/>
    </source>
</evidence>
<dbReference type="SUPFAM" id="SSF52833">
    <property type="entry name" value="Thioredoxin-like"/>
    <property type="match status" value="1"/>
</dbReference>
<dbReference type="Gene3D" id="3.40.30.10">
    <property type="entry name" value="Glutaredoxin"/>
    <property type="match status" value="1"/>
</dbReference>
<dbReference type="PROSITE" id="PS50404">
    <property type="entry name" value="GST_NTER"/>
    <property type="match status" value="1"/>
</dbReference>
<dbReference type="PROSITE" id="PS51354">
    <property type="entry name" value="GLUTAREDOXIN_2"/>
    <property type="match status" value="1"/>
</dbReference>
<name>R9PIW7_AGAAL</name>
<dbReference type="InterPro" id="IPR004045">
    <property type="entry name" value="Glutathione_S-Trfase_N"/>
</dbReference>
<accession>R9PIW7</accession>
<evidence type="ECO:0000313" key="3">
    <source>
        <dbReference type="Proteomes" id="UP000014461"/>
    </source>
</evidence>
<evidence type="ECO:0000259" key="1">
    <source>
        <dbReference type="PROSITE" id="PS50404"/>
    </source>
</evidence>
<comment type="caution">
    <text evidence="2">The sequence shown here is derived from an EMBL/GenBank/DDBJ whole genome shotgun (WGS) entry which is preliminary data.</text>
</comment>
<gene>
    <name evidence="2" type="ORF">AALB_1394</name>
</gene>
<proteinExistence type="predicted"/>
<dbReference type="RefSeq" id="WP_016401082.1">
    <property type="nucleotide sequence ID" value="NZ_BARX01000007.1"/>
</dbReference>
<dbReference type="CDD" id="cd02976">
    <property type="entry name" value="NrdH"/>
    <property type="match status" value="1"/>
</dbReference>
<dbReference type="STRING" id="1331007.AALB_1394"/>
<sequence>MKLVRWILGRIILLLNAVFSPKGVKRSAEEQAVIDQKTQGLHLYQLPACPFCVKVRRSMKRNGISIGLRDIKAQPEYLEELVAQGGSRKVPCLRIEDGDQVEWLYESNDIINYLEAKVA</sequence>
<dbReference type="OrthoDB" id="9793736at2"/>
<organism evidence="2 3">
    <name type="scientific">Agarivorans albus MKT 106</name>
    <dbReference type="NCBI Taxonomy" id="1331007"/>
    <lineage>
        <taxon>Bacteria</taxon>
        <taxon>Pseudomonadati</taxon>
        <taxon>Pseudomonadota</taxon>
        <taxon>Gammaproteobacteria</taxon>
        <taxon>Alteromonadales</taxon>
        <taxon>Alteromonadaceae</taxon>
        <taxon>Agarivorans</taxon>
    </lineage>
</organism>
<dbReference type="EMBL" id="BARX01000007">
    <property type="protein sequence ID" value="GAD01314.1"/>
    <property type="molecule type" value="Genomic_DNA"/>
</dbReference>
<feature type="domain" description="GST N-terminal" evidence="1">
    <location>
        <begin position="39"/>
        <end position="119"/>
    </location>
</feature>